<organism evidence="3 4">
    <name type="scientific">Tsuneonella suprasediminis</name>
    <dbReference type="NCBI Taxonomy" id="2306996"/>
    <lineage>
        <taxon>Bacteria</taxon>
        <taxon>Pseudomonadati</taxon>
        <taxon>Pseudomonadota</taxon>
        <taxon>Alphaproteobacteria</taxon>
        <taxon>Sphingomonadales</taxon>
        <taxon>Erythrobacteraceae</taxon>
        <taxon>Tsuneonella</taxon>
    </lineage>
</organism>
<dbReference type="EMBL" id="RAHJ01000021">
    <property type="protein sequence ID" value="RJX66012.1"/>
    <property type="molecule type" value="Genomic_DNA"/>
</dbReference>
<feature type="domain" description="HTH marR-type" evidence="2">
    <location>
        <begin position="265"/>
        <end position="317"/>
    </location>
</feature>
<dbReference type="GO" id="GO:0003700">
    <property type="term" value="F:DNA-binding transcription factor activity"/>
    <property type="evidence" value="ECO:0007669"/>
    <property type="project" value="InterPro"/>
</dbReference>
<protein>
    <submittedName>
        <fullName evidence="3">MarR family transcriptional regulator</fullName>
    </submittedName>
</protein>
<dbReference type="OrthoDB" id="7594920at2"/>
<reference evidence="3 4" key="1">
    <citation type="submission" date="2018-09" db="EMBL/GenBank/DDBJ databases">
        <title>Altererythrobacter sp.Ery1 and Ery12, the genome sequencing of novel strains in genus Alterythrobacter.</title>
        <authorList>
            <person name="Cheng H."/>
            <person name="Wu Y.-H."/>
            <person name="Fang C."/>
            <person name="Xu X.-W."/>
        </authorList>
    </citation>
    <scope>NUCLEOTIDE SEQUENCE [LARGE SCALE GENOMIC DNA]</scope>
    <source>
        <strain evidence="3 4">Ery12</strain>
    </source>
</reference>
<keyword evidence="4" id="KW-1185">Reference proteome</keyword>
<dbReference type="Proteomes" id="UP000284322">
    <property type="component" value="Unassembled WGS sequence"/>
</dbReference>
<name>A0A419QYX3_9SPHN</name>
<dbReference type="SUPFAM" id="SSF46785">
    <property type="entry name" value="Winged helix' DNA-binding domain"/>
    <property type="match status" value="1"/>
</dbReference>
<evidence type="ECO:0000256" key="1">
    <source>
        <dbReference type="SAM" id="MobiDB-lite"/>
    </source>
</evidence>
<dbReference type="InterPro" id="IPR036388">
    <property type="entry name" value="WH-like_DNA-bd_sf"/>
</dbReference>
<gene>
    <name evidence="3" type="ORF">D6858_13665</name>
</gene>
<accession>A0A419QYX3</accession>
<feature type="region of interest" description="Disordered" evidence="1">
    <location>
        <begin position="200"/>
        <end position="221"/>
    </location>
</feature>
<dbReference type="AlphaFoldDB" id="A0A419QYX3"/>
<dbReference type="Pfam" id="PF13463">
    <property type="entry name" value="HTH_27"/>
    <property type="match status" value="1"/>
</dbReference>
<dbReference type="Gene3D" id="1.10.10.10">
    <property type="entry name" value="Winged helix-like DNA-binding domain superfamily/Winged helix DNA-binding domain"/>
    <property type="match status" value="1"/>
</dbReference>
<dbReference type="InterPro" id="IPR000835">
    <property type="entry name" value="HTH_MarR-typ"/>
</dbReference>
<proteinExistence type="predicted"/>
<sequence length="337" mass="36550">MFSICSDDEWRLRLEHTDFNYVIPESGKGGQQSVAVGPARPHVRAQVYADAEVVGARLIAFDPGVCAADASGWTLADVIVLDCPRADARTLAALAQLDMVVAEAGKQLLVWTTADALDAVFGCLDQSGAQILLDPTPGEHVIALSVALAKVPAMRVCELTGDDRLTLLQMSEQVARIAARLDSLSAGKLLQTAGVARLESPSDSFKPETPQNDRAHRISRPPLPDPRLVRQIIAMREQRFRYFGDDLFADPAWDILLDLTAARAEHKRVSVTSLCIASNVPPTTALRWIAQMTEAGLLVRVQDDADRRRAFIAISDRAADAMARYFAELGKAAATVI</sequence>
<dbReference type="InterPro" id="IPR036390">
    <property type="entry name" value="WH_DNA-bd_sf"/>
</dbReference>
<evidence type="ECO:0000313" key="4">
    <source>
        <dbReference type="Proteomes" id="UP000284322"/>
    </source>
</evidence>
<evidence type="ECO:0000313" key="3">
    <source>
        <dbReference type="EMBL" id="RJX66012.1"/>
    </source>
</evidence>
<evidence type="ECO:0000259" key="2">
    <source>
        <dbReference type="Pfam" id="PF13463"/>
    </source>
</evidence>
<comment type="caution">
    <text evidence="3">The sequence shown here is derived from an EMBL/GenBank/DDBJ whole genome shotgun (WGS) entry which is preliminary data.</text>
</comment>